<comment type="caution">
    <text evidence="1">The sequence shown here is derived from an EMBL/GenBank/DDBJ whole genome shotgun (WGS) entry which is preliminary data.</text>
</comment>
<evidence type="ECO:0000313" key="2">
    <source>
        <dbReference type="Proteomes" id="UP001610432"/>
    </source>
</evidence>
<protein>
    <recommendedName>
        <fullName evidence="3">Clr5 domain-containing protein</fullName>
    </recommendedName>
</protein>
<name>A0ABR4L8K0_9EURO</name>
<dbReference type="Proteomes" id="UP001610432">
    <property type="component" value="Unassembled WGS sequence"/>
</dbReference>
<accession>A0ABR4L8K0</accession>
<evidence type="ECO:0000313" key="1">
    <source>
        <dbReference type="EMBL" id="KAL2859798.1"/>
    </source>
</evidence>
<dbReference type="RefSeq" id="XP_070880354.1">
    <property type="nucleotide sequence ID" value="XM_071030674.1"/>
</dbReference>
<organism evidence="1 2">
    <name type="scientific">Aspergillus lucknowensis</name>
    <dbReference type="NCBI Taxonomy" id="176173"/>
    <lineage>
        <taxon>Eukaryota</taxon>
        <taxon>Fungi</taxon>
        <taxon>Dikarya</taxon>
        <taxon>Ascomycota</taxon>
        <taxon>Pezizomycotina</taxon>
        <taxon>Eurotiomycetes</taxon>
        <taxon>Eurotiomycetidae</taxon>
        <taxon>Eurotiales</taxon>
        <taxon>Aspergillaceae</taxon>
        <taxon>Aspergillus</taxon>
        <taxon>Aspergillus subgen. Nidulantes</taxon>
    </lineage>
</organism>
<reference evidence="1 2" key="1">
    <citation type="submission" date="2024-07" db="EMBL/GenBank/DDBJ databases">
        <title>Section-level genome sequencing and comparative genomics of Aspergillus sections Usti and Cavernicolus.</title>
        <authorList>
            <consortium name="Lawrence Berkeley National Laboratory"/>
            <person name="Nybo J.L."/>
            <person name="Vesth T.C."/>
            <person name="Theobald S."/>
            <person name="Frisvad J.C."/>
            <person name="Larsen T.O."/>
            <person name="Kjaerboelling I."/>
            <person name="Rothschild-Mancinelli K."/>
            <person name="Lyhne E.K."/>
            <person name="Kogle M.E."/>
            <person name="Barry K."/>
            <person name="Clum A."/>
            <person name="Na H."/>
            <person name="Ledsgaard L."/>
            <person name="Lin J."/>
            <person name="Lipzen A."/>
            <person name="Kuo A."/>
            <person name="Riley R."/>
            <person name="Mondo S."/>
            <person name="Labutti K."/>
            <person name="Haridas S."/>
            <person name="Pangalinan J."/>
            <person name="Salamov A.A."/>
            <person name="Simmons B.A."/>
            <person name="Magnuson J.K."/>
            <person name="Chen J."/>
            <person name="Drula E."/>
            <person name="Henrissat B."/>
            <person name="Wiebenga A."/>
            <person name="Lubbers R.J."/>
            <person name="Gomes A.C."/>
            <person name="Macurrencykelacurrency M.R."/>
            <person name="Stajich J."/>
            <person name="Grigoriev I.V."/>
            <person name="Mortensen U.H."/>
            <person name="De Vries R.P."/>
            <person name="Baker S.E."/>
            <person name="Andersen M.R."/>
        </authorList>
    </citation>
    <scope>NUCLEOTIDE SEQUENCE [LARGE SCALE GENOMIC DNA]</scope>
    <source>
        <strain evidence="1 2">CBS 449.75</strain>
    </source>
</reference>
<gene>
    <name evidence="1" type="ORF">BJX67DRAFT_368786</name>
</gene>
<dbReference type="GeneID" id="98145746"/>
<proteinExistence type="predicted"/>
<keyword evidence="2" id="KW-1185">Reference proteome</keyword>
<sequence>MSSDSNSTGHNKEYYPHEEHILIYFKSWDLSWIQIAEEFNSRVDINRQRTPAALESKWRQLKRYFSLLSHTSAVYPTEEAVPSLNMVWPPSEYINLADPPLSTLRIQYYSNQHPLVDVLMRGLDDAVLVAVLLGFGQVDLAVIASETHRIYGKYKLLSFEHFSGDDPIIQHSNGVGETFDDFRARIGGSIFKHYHRESLRTYSTQTNIPSSQIRNVWAWFASRIGYLRSRLGTCVTNFSLRGIFAPAALPALKCLLLLAEVSSDTSVLEATSPTLIDRRLSAYDKRVDDIISAIAMEMGQDSLAKLAVTTWIFDTSQFPAVSASLFRFLSDLTENAIPIPLIIYRHCREVQNKPYNSQDPRRHIDFLIGLRVNILAIVQSHDLSSVV</sequence>
<dbReference type="EMBL" id="JBFXLQ010000119">
    <property type="protein sequence ID" value="KAL2859798.1"/>
    <property type="molecule type" value="Genomic_DNA"/>
</dbReference>
<evidence type="ECO:0008006" key="3">
    <source>
        <dbReference type="Google" id="ProtNLM"/>
    </source>
</evidence>